<evidence type="ECO:0000313" key="2">
    <source>
        <dbReference type="EMBL" id="KKL96190.1"/>
    </source>
</evidence>
<dbReference type="AlphaFoldDB" id="A0A0F9IR25"/>
<organism evidence="2">
    <name type="scientific">marine sediment metagenome</name>
    <dbReference type="NCBI Taxonomy" id="412755"/>
    <lineage>
        <taxon>unclassified sequences</taxon>
        <taxon>metagenomes</taxon>
        <taxon>ecological metagenomes</taxon>
    </lineage>
</organism>
<dbReference type="EMBL" id="LAZR01018496">
    <property type="protein sequence ID" value="KKL96190.1"/>
    <property type="molecule type" value="Genomic_DNA"/>
</dbReference>
<evidence type="ECO:0000256" key="1">
    <source>
        <dbReference type="SAM" id="Phobius"/>
    </source>
</evidence>
<protein>
    <submittedName>
        <fullName evidence="2">Uncharacterized protein</fullName>
    </submittedName>
</protein>
<keyword evidence="1" id="KW-0812">Transmembrane</keyword>
<gene>
    <name evidence="2" type="ORF">LCGC14_1846920</name>
</gene>
<name>A0A0F9IR25_9ZZZZ</name>
<reference evidence="2" key="1">
    <citation type="journal article" date="2015" name="Nature">
        <title>Complex archaea that bridge the gap between prokaryotes and eukaryotes.</title>
        <authorList>
            <person name="Spang A."/>
            <person name="Saw J.H."/>
            <person name="Jorgensen S.L."/>
            <person name="Zaremba-Niedzwiedzka K."/>
            <person name="Martijn J."/>
            <person name="Lind A.E."/>
            <person name="van Eijk R."/>
            <person name="Schleper C."/>
            <person name="Guy L."/>
            <person name="Ettema T.J."/>
        </authorList>
    </citation>
    <scope>NUCLEOTIDE SEQUENCE</scope>
</reference>
<comment type="caution">
    <text evidence="2">The sequence shown here is derived from an EMBL/GenBank/DDBJ whole genome shotgun (WGS) entry which is preliminary data.</text>
</comment>
<accession>A0A0F9IR25</accession>
<keyword evidence="1" id="KW-1133">Transmembrane helix</keyword>
<proteinExistence type="predicted"/>
<keyword evidence="1" id="KW-0472">Membrane</keyword>
<sequence length="82" mass="8239">MKLKRILLASGASVLALPAAFAASAIDNDTLSGLPQIGSDVGSFLKNLAPGVGAFIIILGVFGGVAAIIYAIVGIVKTRIMV</sequence>
<feature type="transmembrane region" description="Helical" evidence="1">
    <location>
        <begin position="52"/>
        <end position="76"/>
    </location>
</feature>